<evidence type="ECO:0000313" key="3">
    <source>
        <dbReference type="Proteomes" id="UP000321523"/>
    </source>
</evidence>
<dbReference type="InterPro" id="IPR008990">
    <property type="entry name" value="Elect_transpt_acc-like_dom_sf"/>
</dbReference>
<dbReference type="InterPro" id="IPR049054">
    <property type="entry name" value="CN_hydtase_beta-like_N"/>
</dbReference>
<dbReference type="InterPro" id="IPR042262">
    <property type="entry name" value="CN_hydtase_beta_C"/>
</dbReference>
<dbReference type="Pfam" id="PF21006">
    <property type="entry name" value="NHase_beta_N"/>
    <property type="match status" value="1"/>
</dbReference>
<sequence length="82" mass="9409">MKPGDEPPFREPWEAHAFAMTVKLHEAGHFTWPEWAAVLSEEIAEAQKRGDPDLGTTYYHHWLRALERMVKEKGLVLPGELA</sequence>
<dbReference type="SUPFAM" id="SSF50090">
    <property type="entry name" value="Electron transport accessory proteins"/>
    <property type="match status" value="1"/>
</dbReference>
<dbReference type="RefSeq" id="WP_211099269.1">
    <property type="nucleotide sequence ID" value="NZ_BJYZ01000013.1"/>
</dbReference>
<protein>
    <recommendedName>
        <fullName evidence="1">Nitrile hydratase beta subunit-like N-terminal domain-containing protein</fullName>
    </recommendedName>
</protein>
<comment type="caution">
    <text evidence="2">The sequence shown here is derived from an EMBL/GenBank/DDBJ whole genome shotgun (WGS) entry which is preliminary data.</text>
</comment>
<dbReference type="EMBL" id="BJYZ01000013">
    <property type="protein sequence ID" value="GEO38805.1"/>
    <property type="molecule type" value="Genomic_DNA"/>
</dbReference>
<gene>
    <name evidence="2" type="ORF">SAE02_29530</name>
</gene>
<organism evidence="2 3">
    <name type="scientific">Skermanella aerolata</name>
    <dbReference type="NCBI Taxonomy" id="393310"/>
    <lineage>
        <taxon>Bacteria</taxon>
        <taxon>Pseudomonadati</taxon>
        <taxon>Pseudomonadota</taxon>
        <taxon>Alphaproteobacteria</taxon>
        <taxon>Rhodospirillales</taxon>
        <taxon>Azospirillaceae</taxon>
        <taxon>Skermanella</taxon>
    </lineage>
</organism>
<dbReference type="AlphaFoldDB" id="A0A512DQT6"/>
<evidence type="ECO:0000313" key="2">
    <source>
        <dbReference type="EMBL" id="GEO38805.1"/>
    </source>
</evidence>
<dbReference type="Proteomes" id="UP000321523">
    <property type="component" value="Unassembled WGS sequence"/>
</dbReference>
<evidence type="ECO:0000259" key="1">
    <source>
        <dbReference type="Pfam" id="PF21006"/>
    </source>
</evidence>
<name>A0A512DQT6_9PROT</name>
<feature type="domain" description="Nitrile hydratase beta subunit-like N-terminal" evidence="1">
    <location>
        <begin position="5"/>
        <end position="82"/>
    </location>
</feature>
<dbReference type="NCBIfam" id="TIGR03889">
    <property type="entry name" value="nitrile_acc"/>
    <property type="match status" value="1"/>
</dbReference>
<reference evidence="2 3" key="1">
    <citation type="submission" date="2019-07" db="EMBL/GenBank/DDBJ databases">
        <title>Whole genome shotgun sequence of Skermanella aerolata NBRC 106429.</title>
        <authorList>
            <person name="Hosoyama A."/>
            <person name="Uohara A."/>
            <person name="Ohji S."/>
            <person name="Ichikawa N."/>
        </authorList>
    </citation>
    <scope>NUCLEOTIDE SEQUENCE [LARGE SCALE GENOMIC DNA]</scope>
    <source>
        <strain evidence="2 3">NBRC 106429</strain>
    </source>
</reference>
<keyword evidence="3" id="KW-1185">Reference proteome</keyword>
<dbReference type="Gene3D" id="1.10.472.20">
    <property type="entry name" value="Nitrile hydratase, beta subunit"/>
    <property type="match status" value="1"/>
</dbReference>
<accession>A0A512DQT6</accession>
<dbReference type="InterPro" id="IPR023808">
    <property type="entry name" value="Nitrile_Hydratase_acc_put"/>
</dbReference>
<proteinExistence type="predicted"/>